<protein>
    <recommendedName>
        <fullName evidence="3">Tetratricopeptide repeat protein</fullName>
    </recommendedName>
</protein>
<keyword evidence="2" id="KW-1185">Reference proteome</keyword>
<gene>
    <name evidence="1" type="ORF">GCM10022268_12770</name>
</gene>
<sequence length="300" mass="32685">MVVTAGLIAAASPVAAETLHVEGIFAATAREASFLPTIGVDMIAGPLGEKLGDAIERQLAALDRTDTPHARLVPPSLRPDGMLTGQADIAVESSDYSEARERCAEKKDGKCVRRISYRVRCTRRSVSLRADLQLVRRRDGRTVYAGPKTRTDSGWWCEDTGTPLDIALTADVMAESVAREVRLDLAPHRERYTVRIQEDRKGLPGEVADRFKQAVRLTKTDQAAACRAFTEIDRLSPDHGPTVFNRALCAEAEGRYALAGDLYARARIFAPNAGDEVSKGLGRVRSLAAGEEDVRRMAAL</sequence>
<accession>A0ABP7DHW2</accession>
<evidence type="ECO:0000313" key="2">
    <source>
        <dbReference type="Proteomes" id="UP001500523"/>
    </source>
</evidence>
<dbReference type="Proteomes" id="UP001500523">
    <property type="component" value="Unassembled WGS sequence"/>
</dbReference>
<comment type="caution">
    <text evidence="1">The sequence shown here is derived from an EMBL/GenBank/DDBJ whole genome shotgun (WGS) entry which is preliminary data.</text>
</comment>
<evidence type="ECO:0008006" key="3">
    <source>
        <dbReference type="Google" id="ProtNLM"/>
    </source>
</evidence>
<organism evidence="1 2">
    <name type="scientific">Sphingomonas cynarae</name>
    <dbReference type="NCBI Taxonomy" id="930197"/>
    <lineage>
        <taxon>Bacteria</taxon>
        <taxon>Pseudomonadati</taxon>
        <taxon>Pseudomonadota</taxon>
        <taxon>Alphaproteobacteria</taxon>
        <taxon>Sphingomonadales</taxon>
        <taxon>Sphingomonadaceae</taxon>
        <taxon>Sphingomonas</taxon>
    </lineage>
</organism>
<proteinExistence type="predicted"/>
<evidence type="ECO:0000313" key="1">
    <source>
        <dbReference type="EMBL" id="GAA3704572.1"/>
    </source>
</evidence>
<dbReference type="EMBL" id="BAABBF010000002">
    <property type="protein sequence ID" value="GAA3704572.1"/>
    <property type="molecule type" value="Genomic_DNA"/>
</dbReference>
<name>A0ABP7DHW2_9SPHN</name>
<reference evidence="2" key="1">
    <citation type="journal article" date="2019" name="Int. J. Syst. Evol. Microbiol.">
        <title>The Global Catalogue of Microorganisms (GCM) 10K type strain sequencing project: providing services to taxonomists for standard genome sequencing and annotation.</title>
        <authorList>
            <consortium name="The Broad Institute Genomics Platform"/>
            <consortium name="The Broad Institute Genome Sequencing Center for Infectious Disease"/>
            <person name="Wu L."/>
            <person name="Ma J."/>
        </authorList>
    </citation>
    <scope>NUCLEOTIDE SEQUENCE [LARGE SCALE GENOMIC DNA]</scope>
    <source>
        <strain evidence="2">JCM 17498</strain>
    </source>
</reference>